<feature type="compositionally biased region" description="Low complexity" evidence="1">
    <location>
        <begin position="393"/>
        <end position="420"/>
    </location>
</feature>
<comment type="caution">
    <text evidence="2">The sequence shown here is derived from an EMBL/GenBank/DDBJ whole genome shotgun (WGS) entry which is preliminary data.</text>
</comment>
<feature type="compositionally biased region" description="Polar residues" evidence="1">
    <location>
        <begin position="350"/>
        <end position="366"/>
    </location>
</feature>
<accession>A0A9P6XYE8</accession>
<feature type="compositionally biased region" description="Polar residues" evidence="1">
    <location>
        <begin position="328"/>
        <end position="340"/>
    </location>
</feature>
<protein>
    <submittedName>
        <fullName evidence="2">Uncharacterized protein</fullName>
    </submittedName>
</protein>
<proteinExistence type="predicted"/>
<evidence type="ECO:0000313" key="2">
    <source>
        <dbReference type="EMBL" id="KAG1535330.1"/>
    </source>
</evidence>
<dbReference type="Proteomes" id="UP000717996">
    <property type="component" value="Unassembled WGS sequence"/>
</dbReference>
<name>A0A9P6XYE8_RHIOR</name>
<reference evidence="2" key="1">
    <citation type="journal article" date="2020" name="Microb. Genom.">
        <title>Genetic diversity of clinical and environmental Mucorales isolates obtained from an investigation of mucormycosis cases among solid organ transplant recipients.</title>
        <authorList>
            <person name="Nguyen M.H."/>
            <person name="Kaul D."/>
            <person name="Muto C."/>
            <person name="Cheng S.J."/>
            <person name="Richter R.A."/>
            <person name="Bruno V.M."/>
            <person name="Liu G."/>
            <person name="Beyhan S."/>
            <person name="Sundermann A.J."/>
            <person name="Mounaud S."/>
            <person name="Pasculle A.W."/>
            <person name="Nierman W.C."/>
            <person name="Driscoll E."/>
            <person name="Cumbie R."/>
            <person name="Clancy C.J."/>
            <person name="Dupont C.L."/>
        </authorList>
    </citation>
    <scope>NUCLEOTIDE SEQUENCE</scope>
    <source>
        <strain evidence="2">GL16</strain>
    </source>
</reference>
<evidence type="ECO:0000256" key="1">
    <source>
        <dbReference type="SAM" id="MobiDB-lite"/>
    </source>
</evidence>
<gene>
    <name evidence="2" type="ORF">G6F51_011597</name>
</gene>
<evidence type="ECO:0000313" key="3">
    <source>
        <dbReference type="Proteomes" id="UP000717996"/>
    </source>
</evidence>
<feature type="region of interest" description="Disordered" evidence="1">
    <location>
        <begin position="304"/>
        <end position="420"/>
    </location>
</feature>
<dbReference type="AlphaFoldDB" id="A0A9P6XYE8"/>
<feature type="compositionally biased region" description="Polar residues" evidence="1">
    <location>
        <begin position="304"/>
        <end position="317"/>
    </location>
</feature>
<organism evidence="2 3">
    <name type="scientific">Rhizopus oryzae</name>
    <name type="common">Mucormycosis agent</name>
    <name type="synonym">Rhizopus arrhizus var. delemar</name>
    <dbReference type="NCBI Taxonomy" id="64495"/>
    <lineage>
        <taxon>Eukaryota</taxon>
        <taxon>Fungi</taxon>
        <taxon>Fungi incertae sedis</taxon>
        <taxon>Mucoromycota</taxon>
        <taxon>Mucoromycotina</taxon>
        <taxon>Mucoromycetes</taxon>
        <taxon>Mucorales</taxon>
        <taxon>Mucorineae</taxon>
        <taxon>Rhizopodaceae</taxon>
        <taxon>Rhizopus</taxon>
    </lineage>
</organism>
<sequence length="420" mass="49326">MTTTGQNVLATISNQSVNPGFRPRLIEFYGYEGEDFRHFQEILESYLAISNTNNDSRKLAILKSQLRRAAKVYYERVILVENPDVDYEQAMELLKKHYITPELIQSYEIEFNDMCQGTQEHPQIFLSRLREAADLANISNEAVIESRFKAGLLKEIKLFCIQSSSRTFKEWVNHAEGWWNAHRPRKIAMVDNPFIPRNIHNALIYQDDHIYTNQNAYNKHNIELVDVDESHGHIIPVNDASTNVKSEAFTTNVITGPHQLSTMEVVGRAGYNQQYTQSMNKNNACQTSQQDLLNLIQQTIRNELKQQPQYQSQSSNRPYYRNRMANDYSHTGNPDYNQGYNDDYPRHNRYNNQNGYHNYRSRNNYDNGYGRSDYNNLYREPQNNQPNPPHYKQTNNNHYNNQPFQNNLQNRQQQNHQSKN</sequence>
<dbReference type="EMBL" id="JAANIT010002850">
    <property type="protein sequence ID" value="KAG1535330.1"/>
    <property type="molecule type" value="Genomic_DNA"/>
</dbReference>